<comment type="caution">
    <text evidence="1">The sequence shown here is derived from an EMBL/GenBank/DDBJ whole genome shotgun (WGS) entry which is preliminary data.</text>
</comment>
<accession>A0A2H6KB67</accession>
<name>A0A2H6KB67_9APIC</name>
<dbReference type="Proteomes" id="UP000236319">
    <property type="component" value="Unassembled WGS sequence"/>
</dbReference>
<gene>
    <name evidence="1" type="ORF">BOVATA_017360</name>
</gene>
<protein>
    <submittedName>
        <fullName evidence="1">Riboflavin biosynthesis protein, putative</fullName>
    </submittedName>
</protein>
<sequence length="158" mass="16995">MMQGGTSGDDDGTKLTQLQVQISLRLVYADGATLVAGNTVEPRVVEDEAAQLALGANLLQHGALVVVDDPHGRVGVAADEEGGVHGVEHDRQTRVGVVEDLDQLAAHHVPGTDGAIDGSSHQLVDLYLGEAHTRHCLVVDRKRERLRDQHVVVNRVRR</sequence>
<dbReference type="EMBL" id="BDSA01000002">
    <property type="protein sequence ID" value="GBE60243.1"/>
    <property type="molecule type" value="Genomic_DNA"/>
</dbReference>
<proteinExistence type="predicted"/>
<dbReference type="GeneID" id="39874013"/>
<keyword evidence="2" id="KW-1185">Reference proteome</keyword>
<evidence type="ECO:0000313" key="1">
    <source>
        <dbReference type="EMBL" id="GBE60243.1"/>
    </source>
</evidence>
<dbReference type="RefSeq" id="XP_028866486.1">
    <property type="nucleotide sequence ID" value="XM_029010653.1"/>
</dbReference>
<evidence type="ECO:0000313" key="2">
    <source>
        <dbReference type="Proteomes" id="UP000236319"/>
    </source>
</evidence>
<dbReference type="VEuPathDB" id="PiroplasmaDB:BOVATA_017360"/>
<reference evidence="1 2" key="1">
    <citation type="journal article" date="2017" name="BMC Genomics">
        <title>Whole-genome assembly of Babesia ovata and comparative genomics between closely related pathogens.</title>
        <authorList>
            <person name="Yamagishi J."/>
            <person name="Asada M."/>
            <person name="Hakimi H."/>
            <person name="Tanaka T.Q."/>
            <person name="Sugimoto C."/>
            <person name="Kawazu S."/>
        </authorList>
    </citation>
    <scope>NUCLEOTIDE SEQUENCE [LARGE SCALE GENOMIC DNA]</scope>
    <source>
        <strain evidence="1 2">Miyake</strain>
    </source>
</reference>
<dbReference type="AlphaFoldDB" id="A0A2H6KB67"/>
<organism evidence="1 2">
    <name type="scientific">Babesia ovata</name>
    <dbReference type="NCBI Taxonomy" id="189622"/>
    <lineage>
        <taxon>Eukaryota</taxon>
        <taxon>Sar</taxon>
        <taxon>Alveolata</taxon>
        <taxon>Apicomplexa</taxon>
        <taxon>Aconoidasida</taxon>
        <taxon>Piroplasmida</taxon>
        <taxon>Babesiidae</taxon>
        <taxon>Babesia</taxon>
    </lineage>
</organism>